<name>A0A7K1FTJ7_9ACTN</name>
<comment type="caution">
    <text evidence="2">The sequence shown here is derived from an EMBL/GenBank/DDBJ whole genome shotgun (WGS) entry which is preliminary data.</text>
</comment>
<evidence type="ECO:0000313" key="3">
    <source>
        <dbReference type="Proteomes" id="UP000460221"/>
    </source>
</evidence>
<proteinExistence type="predicted"/>
<evidence type="ECO:0000313" key="2">
    <source>
        <dbReference type="EMBL" id="MTD16124.1"/>
    </source>
</evidence>
<feature type="region of interest" description="Disordered" evidence="1">
    <location>
        <begin position="1"/>
        <end position="21"/>
    </location>
</feature>
<organism evidence="2 3">
    <name type="scientific">Nakamurella alba</name>
    <dbReference type="NCBI Taxonomy" id="2665158"/>
    <lineage>
        <taxon>Bacteria</taxon>
        <taxon>Bacillati</taxon>
        <taxon>Actinomycetota</taxon>
        <taxon>Actinomycetes</taxon>
        <taxon>Nakamurellales</taxon>
        <taxon>Nakamurellaceae</taxon>
        <taxon>Nakamurella</taxon>
    </lineage>
</organism>
<dbReference type="Proteomes" id="UP000460221">
    <property type="component" value="Unassembled WGS sequence"/>
</dbReference>
<evidence type="ECO:0000256" key="1">
    <source>
        <dbReference type="SAM" id="MobiDB-lite"/>
    </source>
</evidence>
<keyword evidence="3" id="KW-1185">Reference proteome</keyword>
<protein>
    <recommendedName>
        <fullName evidence="4">Anti-sigma factor NepR domain-containing protein</fullName>
    </recommendedName>
</protein>
<dbReference type="AlphaFoldDB" id="A0A7K1FTJ7"/>
<dbReference type="RefSeq" id="WP_154770088.1">
    <property type="nucleotide sequence ID" value="NZ_WLYK01000008.1"/>
</dbReference>
<dbReference type="EMBL" id="WLYK01000008">
    <property type="protein sequence ID" value="MTD16124.1"/>
    <property type="molecule type" value="Genomic_DNA"/>
</dbReference>
<reference evidence="2 3" key="1">
    <citation type="submission" date="2019-11" db="EMBL/GenBank/DDBJ databases">
        <authorList>
            <person name="Jiang L.-Q."/>
        </authorList>
    </citation>
    <scope>NUCLEOTIDE SEQUENCE [LARGE SCALE GENOMIC DNA]</scope>
    <source>
        <strain evidence="2 3">YIM 132087</strain>
    </source>
</reference>
<evidence type="ECO:0008006" key="4">
    <source>
        <dbReference type="Google" id="ProtNLM"/>
    </source>
</evidence>
<accession>A0A7K1FTJ7</accession>
<sequence length="61" mass="6972">MTASTRDGALQSAIADMPDAKRERTRLRLARLIERQSDILDSPVPEQVAEFLSRHDRRRPA</sequence>
<gene>
    <name evidence="2" type="ORF">GIS00_19480</name>
</gene>